<dbReference type="Pfam" id="PF07004">
    <property type="entry name" value="SHIPPO-rpt"/>
    <property type="match status" value="1"/>
</dbReference>
<sequence>MVLIRNRAGEGQIFRPDMAVLVENPTSLDNELKGPVTDDVHHAKLADVIHLKEARFDDRGLLQISTVKHKPEIIKYDMKHKTRSAKTKDTDNRSETTRPLTGLTNENRLEVEKSEIQTTALSVTVERKPLHNIQPGRSVTEHGRSFGGAHPVHIGSAPPMSSPTAYERGMLIQQHRTRRVPTRMVRLATVSMSAKIYIYMFPPLNVPKIRIANWSYNGRTKPQSRGQMASLYYEEPKKPPKVITWDEANNARPPLRIDMEGPGPCTYSAHNVKPLNETNSPVWTFGGKCDPEREGGCRTSWEKTWFQTPHIWQTKVDFYNDTSWPSPNIYKQRPLLGPKQRTFSEAPSFTIGNRKQLNLEKKGSDKEPSPNSYEKSSADKATFNKAPAYSHQFRRSGTVLWAHPGKHFTYIQLLTHAARFENKSKTNKPVLLKSIKTGSLRREM</sequence>
<evidence type="ECO:0000256" key="1">
    <source>
        <dbReference type="SAM" id="MobiDB-lite"/>
    </source>
</evidence>
<evidence type="ECO:0000313" key="3">
    <source>
        <dbReference type="Proteomes" id="UP000683360"/>
    </source>
</evidence>
<accession>A0A8S3R5F5</accession>
<dbReference type="InterPro" id="IPR010736">
    <property type="entry name" value="SHIPPO-rpt"/>
</dbReference>
<name>A0A8S3R5F5_MYTED</name>
<feature type="compositionally biased region" description="Basic and acidic residues" evidence="1">
    <location>
        <begin position="86"/>
        <end position="96"/>
    </location>
</feature>
<comment type="caution">
    <text evidence="2">The sequence shown here is derived from an EMBL/GenBank/DDBJ whole genome shotgun (WGS) entry which is preliminary data.</text>
</comment>
<feature type="compositionally biased region" description="Basic and acidic residues" evidence="1">
    <location>
        <begin position="357"/>
        <end position="368"/>
    </location>
</feature>
<proteinExistence type="predicted"/>
<dbReference type="AlphaFoldDB" id="A0A8S3R5F5"/>
<gene>
    <name evidence="2" type="ORF">MEDL_18785</name>
</gene>
<protein>
    <submittedName>
        <fullName evidence="2">Uncharacterized protein</fullName>
    </submittedName>
</protein>
<organism evidence="2 3">
    <name type="scientific">Mytilus edulis</name>
    <name type="common">Blue mussel</name>
    <dbReference type="NCBI Taxonomy" id="6550"/>
    <lineage>
        <taxon>Eukaryota</taxon>
        <taxon>Metazoa</taxon>
        <taxon>Spiralia</taxon>
        <taxon>Lophotrochozoa</taxon>
        <taxon>Mollusca</taxon>
        <taxon>Bivalvia</taxon>
        <taxon>Autobranchia</taxon>
        <taxon>Pteriomorphia</taxon>
        <taxon>Mytilida</taxon>
        <taxon>Mytiloidea</taxon>
        <taxon>Mytilidae</taxon>
        <taxon>Mytilinae</taxon>
        <taxon>Mytilus</taxon>
    </lineage>
</organism>
<evidence type="ECO:0000313" key="2">
    <source>
        <dbReference type="EMBL" id="CAG2204367.1"/>
    </source>
</evidence>
<feature type="region of interest" description="Disordered" evidence="1">
    <location>
        <begin position="355"/>
        <end position="379"/>
    </location>
</feature>
<keyword evidence="3" id="KW-1185">Reference proteome</keyword>
<dbReference type="Proteomes" id="UP000683360">
    <property type="component" value="Unassembled WGS sequence"/>
</dbReference>
<feature type="region of interest" description="Disordered" evidence="1">
    <location>
        <begin position="80"/>
        <end position="100"/>
    </location>
</feature>
<reference evidence="2" key="1">
    <citation type="submission" date="2021-03" db="EMBL/GenBank/DDBJ databases">
        <authorList>
            <person name="Bekaert M."/>
        </authorList>
    </citation>
    <scope>NUCLEOTIDE SEQUENCE</scope>
</reference>
<dbReference type="EMBL" id="CAJPWZ010000944">
    <property type="protein sequence ID" value="CAG2204367.1"/>
    <property type="molecule type" value="Genomic_DNA"/>
</dbReference>
<dbReference type="OrthoDB" id="406368at2759"/>